<dbReference type="Gene3D" id="3.30.360.10">
    <property type="entry name" value="Dihydrodipicolinate Reductase, domain 2"/>
    <property type="match status" value="1"/>
</dbReference>
<dbReference type="SUPFAM" id="SSF55347">
    <property type="entry name" value="Glyceraldehyde-3-phosphate dehydrogenase-like, C-terminal domain"/>
    <property type="match status" value="1"/>
</dbReference>
<evidence type="ECO:0000313" key="6">
    <source>
        <dbReference type="Proteomes" id="UP001252186"/>
    </source>
</evidence>
<dbReference type="Pfam" id="PF01408">
    <property type="entry name" value="GFO_IDH_MocA"/>
    <property type="match status" value="1"/>
</dbReference>
<dbReference type="InterPro" id="IPR055170">
    <property type="entry name" value="GFO_IDH_MocA-like_dom"/>
</dbReference>
<sequence length="305" mass="35703">MMRALIIGLGSIAQKHIEAIRKLDSNSELYALNSSSQKLEKLGVTNLTSLENIARLNLDFVIVSNPTYKHFDTIQKLKKFKIPLFIEKPLFSNLNAKEELVHFIISENIVTYVACNLRFLECLIYTKKLITNKRINEVNIYCGSYLPEWRKNVDFKKVYSANKEQGGGVHLDLIHEIDYAYWLFGNPIKINRIFSCKSSLNIDSYDYANYNLQYDRFNINIVLNYFRKDSKRTLEIVCDDETLLIDLLNNKVYKGDKIIFESRNKIYNTYESQMKFFQEEILSGKSKMNSIEEAYKILKICLKKD</sequence>
<organism evidence="5 6">
    <name type="scientific">Urechidicola vernalis</name>
    <dbReference type="NCBI Taxonomy" id="3075600"/>
    <lineage>
        <taxon>Bacteria</taxon>
        <taxon>Pseudomonadati</taxon>
        <taxon>Bacteroidota</taxon>
        <taxon>Flavobacteriia</taxon>
        <taxon>Flavobacteriales</taxon>
        <taxon>Flavobacteriaceae</taxon>
        <taxon>Urechidicola</taxon>
    </lineage>
</organism>
<dbReference type="Gene3D" id="3.40.50.720">
    <property type="entry name" value="NAD(P)-binding Rossmann-like Domain"/>
    <property type="match status" value="1"/>
</dbReference>
<evidence type="ECO:0000259" key="3">
    <source>
        <dbReference type="Pfam" id="PF01408"/>
    </source>
</evidence>
<feature type="domain" description="GFO/IDH/MocA-like oxidoreductase" evidence="4">
    <location>
        <begin position="127"/>
        <end position="242"/>
    </location>
</feature>
<dbReference type="EMBL" id="JAVRHV010000008">
    <property type="protein sequence ID" value="MDT0554153.1"/>
    <property type="molecule type" value="Genomic_DNA"/>
</dbReference>
<evidence type="ECO:0000256" key="2">
    <source>
        <dbReference type="ARBA" id="ARBA00023002"/>
    </source>
</evidence>
<gene>
    <name evidence="5" type="ORF">RM519_12910</name>
</gene>
<evidence type="ECO:0000313" key="5">
    <source>
        <dbReference type="EMBL" id="MDT0554153.1"/>
    </source>
</evidence>
<dbReference type="RefSeq" id="WP_311594238.1">
    <property type="nucleotide sequence ID" value="NZ_JAVRHV010000008.1"/>
</dbReference>
<comment type="caution">
    <text evidence="5">The sequence shown here is derived from an EMBL/GenBank/DDBJ whole genome shotgun (WGS) entry which is preliminary data.</text>
</comment>
<dbReference type="SUPFAM" id="SSF51735">
    <property type="entry name" value="NAD(P)-binding Rossmann-fold domains"/>
    <property type="match status" value="1"/>
</dbReference>
<dbReference type="InterPro" id="IPR036291">
    <property type="entry name" value="NAD(P)-bd_dom_sf"/>
</dbReference>
<accession>A0ABU2Y7G2</accession>
<keyword evidence="2" id="KW-0560">Oxidoreductase</keyword>
<dbReference type="Pfam" id="PF22725">
    <property type="entry name" value="GFO_IDH_MocA_C3"/>
    <property type="match status" value="1"/>
</dbReference>
<dbReference type="InterPro" id="IPR000683">
    <property type="entry name" value="Gfo/Idh/MocA-like_OxRdtase_N"/>
</dbReference>
<keyword evidence="6" id="KW-1185">Reference proteome</keyword>
<name>A0ABU2Y7G2_9FLAO</name>
<dbReference type="InterPro" id="IPR051317">
    <property type="entry name" value="Gfo/Idh/MocA_oxidoreduct"/>
</dbReference>
<reference evidence="5 6" key="1">
    <citation type="submission" date="2023-09" db="EMBL/GenBank/DDBJ databases">
        <authorList>
            <person name="Rey-Velasco X."/>
        </authorList>
    </citation>
    <scope>NUCLEOTIDE SEQUENCE [LARGE SCALE GENOMIC DNA]</scope>
    <source>
        <strain evidence="5 6">P050</strain>
    </source>
</reference>
<proteinExistence type="inferred from homology"/>
<comment type="similarity">
    <text evidence="1">Belongs to the Gfo/Idh/MocA family.</text>
</comment>
<evidence type="ECO:0000259" key="4">
    <source>
        <dbReference type="Pfam" id="PF22725"/>
    </source>
</evidence>
<dbReference type="PANTHER" id="PTHR43708">
    <property type="entry name" value="CONSERVED EXPRESSED OXIDOREDUCTASE (EUROFUNG)"/>
    <property type="match status" value="1"/>
</dbReference>
<feature type="domain" description="Gfo/Idh/MocA-like oxidoreductase N-terminal" evidence="3">
    <location>
        <begin position="3"/>
        <end position="108"/>
    </location>
</feature>
<dbReference type="PANTHER" id="PTHR43708:SF5">
    <property type="entry name" value="CONSERVED EXPRESSED OXIDOREDUCTASE (EUROFUNG)-RELATED"/>
    <property type="match status" value="1"/>
</dbReference>
<protein>
    <submittedName>
        <fullName evidence="5">Gfo/Idh/MocA family oxidoreductase</fullName>
    </submittedName>
</protein>
<dbReference type="Proteomes" id="UP001252186">
    <property type="component" value="Unassembled WGS sequence"/>
</dbReference>
<evidence type="ECO:0000256" key="1">
    <source>
        <dbReference type="ARBA" id="ARBA00010928"/>
    </source>
</evidence>